<evidence type="ECO:0008006" key="2">
    <source>
        <dbReference type="Google" id="ProtNLM"/>
    </source>
</evidence>
<dbReference type="SUPFAM" id="SSF51726">
    <property type="entry name" value="UROD/MetE-like"/>
    <property type="match status" value="1"/>
</dbReference>
<proteinExistence type="predicted"/>
<dbReference type="Gene3D" id="3.20.20.210">
    <property type="match status" value="1"/>
</dbReference>
<organism evidence="1">
    <name type="scientific">Fervidicoccus fontis</name>
    <dbReference type="NCBI Taxonomy" id="683846"/>
    <lineage>
        <taxon>Archaea</taxon>
        <taxon>Thermoproteota</taxon>
        <taxon>Thermoprotei</taxon>
        <taxon>Fervidicoccales</taxon>
        <taxon>Fervidicoccaceae</taxon>
        <taxon>Fervidicoccus</taxon>
    </lineage>
</organism>
<gene>
    <name evidence="1" type="ORF">ENM78_00770</name>
</gene>
<dbReference type="InterPro" id="IPR038071">
    <property type="entry name" value="UROD/MetE-like_sf"/>
</dbReference>
<dbReference type="AlphaFoldDB" id="A0A7J3ZIX0"/>
<dbReference type="EMBL" id="DRZC01000013">
    <property type="protein sequence ID" value="HHQ79988.1"/>
    <property type="molecule type" value="Genomic_DNA"/>
</dbReference>
<evidence type="ECO:0000313" key="1">
    <source>
        <dbReference type="EMBL" id="HHQ79988.1"/>
    </source>
</evidence>
<comment type="caution">
    <text evidence="1">The sequence shown here is derived from an EMBL/GenBank/DDBJ whole genome shotgun (WGS) entry which is preliminary data.</text>
</comment>
<accession>A0A7J3ZIX0</accession>
<protein>
    <recommendedName>
        <fullName evidence="2">Cobalamin-independent methionine synthase MetE N-terminal domain-containing protein</fullName>
    </recommendedName>
</protein>
<reference evidence="1" key="1">
    <citation type="journal article" date="2020" name="mSystems">
        <title>Genome- and Community-Level Interaction Insights into Carbon Utilization and Element Cycling Functions of Hydrothermarchaeota in Hydrothermal Sediment.</title>
        <authorList>
            <person name="Zhou Z."/>
            <person name="Liu Y."/>
            <person name="Xu W."/>
            <person name="Pan J."/>
            <person name="Luo Z.H."/>
            <person name="Li M."/>
        </authorList>
    </citation>
    <scope>NUCLEOTIDE SEQUENCE [LARGE SCALE GENOMIC DNA]</scope>
    <source>
        <strain evidence="1">SpSt-1116</strain>
    </source>
</reference>
<sequence>MRLSTALTGGFPRTRRFASFVRKYEKGEASREELKRVALEQILKVYERLAGRLPDYITDGMYLCDDILNPFIRDITGVEIGGLVRFYENNFFVRQPVVVGDIRLSESPTHTLERLEIALRLKEKLNREVRLPFPGPATFADFSLITNNSPYSTRRELMESYIEVVLLPLIKLLKAEGAILELEDPSLPRLSNEELRAYVEKMQSLSKSELLRIHLIVYFNGVPKVVAERLGEVLTLGLDLVEAPQSISAVLGPPLKSIQLGVINARTTLLEEVKPTSDRIKSAIRSLAGVERVLLSTNTTLEFLPERIAFKKLKVLHDVKHLLEEW</sequence>
<name>A0A7J3ZIX0_9CREN</name>